<dbReference type="AlphaFoldDB" id="A0AA88D1N4"/>
<sequence>MRPNQIKDVGSVAVPSQITVRLQGTGPSNTPPTRTKPPLDGQPMLPLLRRLVTTDNHNVAGPTTLHHLILEFSTCHCTCHCSYSSASLHHLTKLAQYWPPAPVLTHALMSPHHPNSRARGIDLVEVKYLYT</sequence>
<reference evidence="2" key="1">
    <citation type="submission" date="2023-07" db="EMBL/GenBank/DDBJ databases">
        <title>draft genome sequence of fig (Ficus carica).</title>
        <authorList>
            <person name="Takahashi T."/>
            <person name="Nishimura K."/>
        </authorList>
    </citation>
    <scope>NUCLEOTIDE SEQUENCE</scope>
</reference>
<gene>
    <name evidence="2" type="ORF">TIFTF001_009863</name>
</gene>
<name>A0AA88D1N4_FICCA</name>
<feature type="region of interest" description="Disordered" evidence="1">
    <location>
        <begin position="21"/>
        <end position="42"/>
    </location>
</feature>
<keyword evidence="3" id="KW-1185">Reference proteome</keyword>
<protein>
    <submittedName>
        <fullName evidence="2">Uncharacterized protein</fullName>
    </submittedName>
</protein>
<dbReference type="EMBL" id="BTGU01000011">
    <property type="protein sequence ID" value="GMN40630.1"/>
    <property type="molecule type" value="Genomic_DNA"/>
</dbReference>
<proteinExistence type="predicted"/>
<dbReference type="Proteomes" id="UP001187192">
    <property type="component" value="Unassembled WGS sequence"/>
</dbReference>
<feature type="compositionally biased region" description="Polar residues" evidence="1">
    <location>
        <begin position="21"/>
        <end position="33"/>
    </location>
</feature>
<evidence type="ECO:0000313" key="3">
    <source>
        <dbReference type="Proteomes" id="UP001187192"/>
    </source>
</evidence>
<evidence type="ECO:0000313" key="2">
    <source>
        <dbReference type="EMBL" id="GMN40630.1"/>
    </source>
</evidence>
<organism evidence="2 3">
    <name type="scientific">Ficus carica</name>
    <name type="common">Common fig</name>
    <dbReference type="NCBI Taxonomy" id="3494"/>
    <lineage>
        <taxon>Eukaryota</taxon>
        <taxon>Viridiplantae</taxon>
        <taxon>Streptophyta</taxon>
        <taxon>Embryophyta</taxon>
        <taxon>Tracheophyta</taxon>
        <taxon>Spermatophyta</taxon>
        <taxon>Magnoliopsida</taxon>
        <taxon>eudicotyledons</taxon>
        <taxon>Gunneridae</taxon>
        <taxon>Pentapetalae</taxon>
        <taxon>rosids</taxon>
        <taxon>fabids</taxon>
        <taxon>Rosales</taxon>
        <taxon>Moraceae</taxon>
        <taxon>Ficeae</taxon>
        <taxon>Ficus</taxon>
    </lineage>
</organism>
<evidence type="ECO:0000256" key="1">
    <source>
        <dbReference type="SAM" id="MobiDB-lite"/>
    </source>
</evidence>
<accession>A0AA88D1N4</accession>
<comment type="caution">
    <text evidence="2">The sequence shown here is derived from an EMBL/GenBank/DDBJ whole genome shotgun (WGS) entry which is preliminary data.</text>
</comment>